<sequence>MKKSLTIKNVLVFYDEPQVVLLEGAKKIHSIAVAIEKEGMEYPFFCCEIYKRDWLKYLNQKADLYFLFSNALNRKYYFFDWNDQNDRKVNLIKATEEEIKNPEFWPERGFFAVNHTETLAGENDQSRAIQTFEIDGSWAAVDFSAFYAKMADLYGLAFIDQLMEDNEKSAATELSLKSSIVSKLWRGGGSYVGFYSDLMNTIKGMVPLNVKKIQYASPGTIEFSGNQDVFNEMMRYLNEFSRNLKESSERYKRIETVLKREKLKKAPPEASFSSTAMESYVKKNSDELIKLIGVGREENFFNACGKNYVVYAKLCLSIHRRLKGIYDFYSEGRVANAEMIELSQ</sequence>
<dbReference type="EMBL" id="CP004388">
    <property type="protein sequence ID" value="AJD52343.1"/>
    <property type="molecule type" value="Genomic_DNA"/>
</dbReference>
<dbReference type="Proteomes" id="UP000007127">
    <property type="component" value="Chromosome"/>
</dbReference>
<evidence type="ECO:0000313" key="2">
    <source>
        <dbReference type="EMBL" id="AJD52343.1"/>
    </source>
</evidence>
<protein>
    <submittedName>
        <fullName evidence="2">Bacteriophage protein</fullName>
    </submittedName>
</protein>
<evidence type="ECO:0000313" key="3">
    <source>
        <dbReference type="Proteomes" id="UP000007127"/>
    </source>
</evidence>
<dbReference type="KEGG" id="txi:TH3_11135"/>
<proteinExistence type="predicted"/>
<name>A0AB72UDZ5_9PROT</name>
<dbReference type="AlphaFoldDB" id="A0AB72UDZ5"/>
<reference evidence="2 3" key="1">
    <citation type="journal article" date="2012" name="J. Bacteriol.">
        <title>Genome sequence of Thalassospira xiamenensis type strain M-5.</title>
        <authorList>
            <person name="Lai Q."/>
            <person name="Shao Z."/>
        </authorList>
    </citation>
    <scope>NUCLEOTIDE SEQUENCE [LARGE SCALE GENOMIC DNA]</scope>
    <source>
        <strain evidence="2 3">M-5</strain>
    </source>
</reference>
<accession>A0AB72UDZ5</accession>
<evidence type="ECO:0000256" key="1">
    <source>
        <dbReference type="SAM" id="Coils"/>
    </source>
</evidence>
<feature type="coiled-coil region" evidence="1">
    <location>
        <begin position="237"/>
        <end position="264"/>
    </location>
</feature>
<keyword evidence="1" id="KW-0175">Coiled coil</keyword>
<gene>
    <name evidence="2" type="ORF">TH3_11135</name>
</gene>
<dbReference type="GeneID" id="31927897"/>
<organism evidence="2 3">
    <name type="scientific">Thalassospira xiamenensis M-5 = DSM 17429</name>
    <dbReference type="NCBI Taxonomy" id="1123366"/>
    <lineage>
        <taxon>Bacteria</taxon>
        <taxon>Pseudomonadati</taxon>
        <taxon>Pseudomonadota</taxon>
        <taxon>Alphaproteobacteria</taxon>
        <taxon>Rhodospirillales</taxon>
        <taxon>Thalassospiraceae</taxon>
        <taxon>Thalassospira</taxon>
    </lineage>
</organism>
<dbReference type="RefSeq" id="WP_007089305.1">
    <property type="nucleotide sequence ID" value="NZ_CP004388.1"/>
</dbReference>